<evidence type="ECO:0000313" key="2">
    <source>
        <dbReference type="EMBL" id="MEQ2235840.1"/>
    </source>
</evidence>
<organism evidence="2 3">
    <name type="scientific">Ilyodon furcidens</name>
    <name type="common">goldbreast splitfin</name>
    <dbReference type="NCBI Taxonomy" id="33524"/>
    <lineage>
        <taxon>Eukaryota</taxon>
        <taxon>Metazoa</taxon>
        <taxon>Chordata</taxon>
        <taxon>Craniata</taxon>
        <taxon>Vertebrata</taxon>
        <taxon>Euteleostomi</taxon>
        <taxon>Actinopterygii</taxon>
        <taxon>Neopterygii</taxon>
        <taxon>Teleostei</taxon>
        <taxon>Neoteleostei</taxon>
        <taxon>Acanthomorphata</taxon>
        <taxon>Ovalentaria</taxon>
        <taxon>Atherinomorphae</taxon>
        <taxon>Cyprinodontiformes</taxon>
        <taxon>Goodeidae</taxon>
        <taxon>Ilyodon</taxon>
    </lineage>
</organism>
<accession>A0ABV0TSF8</accession>
<feature type="compositionally biased region" description="Basic and acidic residues" evidence="1">
    <location>
        <begin position="17"/>
        <end position="26"/>
    </location>
</feature>
<feature type="compositionally biased region" description="Basic and acidic residues" evidence="1">
    <location>
        <begin position="158"/>
        <end position="169"/>
    </location>
</feature>
<name>A0ABV0TSF8_9TELE</name>
<protein>
    <submittedName>
        <fullName evidence="2">Uncharacterized protein</fullName>
    </submittedName>
</protein>
<feature type="compositionally biased region" description="Polar residues" evidence="1">
    <location>
        <begin position="285"/>
        <end position="295"/>
    </location>
</feature>
<feature type="region of interest" description="Disordered" evidence="1">
    <location>
        <begin position="1"/>
        <end position="295"/>
    </location>
</feature>
<keyword evidence="3" id="KW-1185">Reference proteome</keyword>
<sequence>MCCSDPVSRSEAAGPDCEAKLHDAAKKSLQRNQDQGPSESQRRQKKHKKHKSKKKRNHEKESSSESGAEMEGKMKHQPRKGTPASEMKEQGEDHGRKSRSHREHSSGKKKKKKKKKKRRRSEENTSDSDSEIVSKQKVTERLRPRQEQLPDIIPKQDSSNKGHGYEKRIGSRSPCSPSLSNSESLSCPVKSNPPSSLGHHCQRSQTRSPSPSRCDRTETSPTEKRGNLYESVQVTQRPSERLQSPVNILNCTQRSLQAEETLESRIAEPPENQNKTEKQERKKQGLSSSLFHIGS</sequence>
<dbReference type="Proteomes" id="UP001482620">
    <property type="component" value="Unassembled WGS sequence"/>
</dbReference>
<feature type="compositionally biased region" description="Polar residues" evidence="1">
    <location>
        <begin position="230"/>
        <end position="258"/>
    </location>
</feature>
<proteinExistence type="predicted"/>
<gene>
    <name evidence="2" type="ORF">ILYODFUR_006304</name>
</gene>
<feature type="compositionally biased region" description="Basic and acidic residues" evidence="1">
    <location>
        <begin position="86"/>
        <end position="95"/>
    </location>
</feature>
<dbReference type="EMBL" id="JAHRIQ010046725">
    <property type="protein sequence ID" value="MEQ2235840.1"/>
    <property type="molecule type" value="Genomic_DNA"/>
</dbReference>
<feature type="compositionally biased region" description="Basic residues" evidence="1">
    <location>
        <begin position="43"/>
        <end position="57"/>
    </location>
</feature>
<comment type="caution">
    <text evidence="2">The sequence shown here is derived from an EMBL/GenBank/DDBJ whole genome shotgun (WGS) entry which is preliminary data.</text>
</comment>
<feature type="compositionally biased region" description="Low complexity" evidence="1">
    <location>
        <begin position="203"/>
        <end position="212"/>
    </location>
</feature>
<feature type="compositionally biased region" description="Low complexity" evidence="1">
    <location>
        <begin position="171"/>
        <end position="188"/>
    </location>
</feature>
<feature type="compositionally biased region" description="Basic and acidic residues" evidence="1">
    <location>
        <begin position="132"/>
        <end position="148"/>
    </location>
</feature>
<feature type="compositionally biased region" description="Basic and acidic residues" evidence="1">
    <location>
        <begin position="213"/>
        <end position="227"/>
    </location>
</feature>
<evidence type="ECO:0000256" key="1">
    <source>
        <dbReference type="SAM" id="MobiDB-lite"/>
    </source>
</evidence>
<reference evidence="2 3" key="1">
    <citation type="submission" date="2021-06" db="EMBL/GenBank/DDBJ databases">
        <authorList>
            <person name="Palmer J.M."/>
        </authorList>
    </citation>
    <scope>NUCLEOTIDE SEQUENCE [LARGE SCALE GENOMIC DNA]</scope>
    <source>
        <strain evidence="3">if_2019</strain>
        <tissue evidence="2">Muscle</tissue>
    </source>
</reference>
<evidence type="ECO:0000313" key="3">
    <source>
        <dbReference type="Proteomes" id="UP001482620"/>
    </source>
</evidence>
<feature type="compositionally biased region" description="Basic and acidic residues" evidence="1">
    <location>
        <begin position="262"/>
        <end position="283"/>
    </location>
</feature>
<feature type="compositionally biased region" description="Basic residues" evidence="1">
    <location>
        <begin position="96"/>
        <end position="119"/>
    </location>
</feature>